<reference evidence="3" key="1">
    <citation type="journal article" date="2019" name="Int. J. Syst. Evol. Microbiol.">
        <title>The Global Catalogue of Microorganisms (GCM) 10K type strain sequencing project: providing services to taxonomists for standard genome sequencing and annotation.</title>
        <authorList>
            <consortium name="The Broad Institute Genomics Platform"/>
            <consortium name="The Broad Institute Genome Sequencing Center for Infectious Disease"/>
            <person name="Wu L."/>
            <person name="Ma J."/>
        </authorList>
    </citation>
    <scope>NUCLEOTIDE SEQUENCE [LARGE SCALE GENOMIC DNA]</scope>
    <source>
        <strain evidence="3">CCUG 59129</strain>
    </source>
</reference>
<accession>A0ABW3HKA9</accession>
<dbReference type="RefSeq" id="WP_377561516.1">
    <property type="nucleotide sequence ID" value="NZ_JBHTJZ010000002.1"/>
</dbReference>
<evidence type="ECO:0000256" key="1">
    <source>
        <dbReference type="SAM" id="Phobius"/>
    </source>
</evidence>
<comment type="caution">
    <text evidence="2">The sequence shown here is derived from an EMBL/GenBank/DDBJ whole genome shotgun (WGS) entry which is preliminary data.</text>
</comment>
<evidence type="ECO:0000313" key="3">
    <source>
        <dbReference type="Proteomes" id="UP001596989"/>
    </source>
</evidence>
<gene>
    <name evidence="2" type="ORF">ACFQ2I_00665</name>
</gene>
<sequence>MFELLLMIIGSYAMAAMLVHLVFWMGRRRRQVSKQFIFIANHNENNMEWYLRSLMRFSRWMGRDVRLTLIDRGVTDEMRGIVDRWKRAGHALHVQKYEVSGEDCAMSQRKRSYNEEDKAFHMMWMLQSEGIVTEVDHAVIVDLQNPADLSKMPF</sequence>
<feature type="transmembrane region" description="Helical" evidence="1">
    <location>
        <begin position="6"/>
        <end position="26"/>
    </location>
</feature>
<proteinExistence type="predicted"/>
<organism evidence="2 3">
    <name type="scientific">Paenibacillus chungangensis</name>
    <dbReference type="NCBI Taxonomy" id="696535"/>
    <lineage>
        <taxon>Bacteria</taxon>
        <taxon>Bacillati</taxon>
        <taxon>Bacillota</taxon>
        <taxon>Bacilli</taxon>
        <taxon>Bacillales</taxon>
        <taxon>Paenibacillaceae</taxon>
        <taxon>Paenibacillus</taxon>
    </lineage>
</organism>
<keyword evidence="1" id="KW-1133">Transmembrane helix</keyword>
<keyword evidence="1" id="KW-0472">Membrane</keyword>
<evidence type="ECO:0000313" key="2">
    <source>
        <dbReference type="EMBL" id="MFD0957905.1"/>
    </source>
</evidence>
<evidence type="ECO:0008006" key="4">
    <source>
        <dbReference type="Google" id="ProtNLM"/>
    </source>
</evidence>
<dbReference type="Proteomes" id="UP001596989">
    <property type="component" value="Unassembled WGS sequence"/>
</dbReference>
<keyword evidence="1" id="KW-0812">Transmembrane</keyword>
<protein>
    <recommendedName>
        <fullName evidence="4">Glycosyltransferase</fullName>
    </recommendedName>
</protein>
<keyword evidence="3" id="KW-1185">Reference proteome</keyword>
<dbReference type="EMBL" id="JBHTJZ010000002">
    <property type="protein sequence ID" value="MFD0957905.1"/>
    <property type="molecule type" value="Genomic_DNA"/>
</dbReference>
<name>A0ABW3HKA9_9BACL</name>